<dbReference type="InterPro" id="IPR038635">
    <property type="entry name" value="CCR4-NOT_su2/3/5_C_sf"/>
</dbReference>
<protein>
    <submittedName>
        <fullName evidence="6">Putative transcriptional regulator</fullName>
    </submittedName>
</protein>
<evidence type="ECO:0000259" key="5">
    <source>
        <dbReference type="Pfam" id="PF04153"/>
    </source>
</evidence>
<keyword evidence="2" id="KW-0805">Transcription regulation</keyword>
<dbReference type="GO" id="GO:0006355">
    <property type="term" value="P:regulation of DNA-templated transcription"/>
    <property type="evidence" value="ECO:0007669"/>
    <property type="project" value="InterPro"/>
</dbReference>
<evidence type="ECO:0000313" key="6">
    <source>
        <dbReference type="EMBL" id="NOV49750.1"/>
    </source>
</evidence>
<dbReference type="GO" id="GO:0030015">
    <property type="term" value="C:CCR4-NOT core complex"/>
    <property type="evidence" value="ECO:0007669"/>
    <property type="project" value="InterPro"/>
</dbReference>
<dbReference type="PANTHER" id="PTHR23326">
    <property type="entry name" value="CCR4 NOT-RELATED"/>
    <property type="match status" value="1"/>
</dbReference>
<accession>A0A6M2DVU8</accession>
<proteinExistence type="inferred from homology"/>
<reference evidence="6" key="1">
    <citation type="submission" date="2020-03" db="EMBL/GenBank/DDBJ databases">
        <title>Transcriptomic Profiling of the Digestive Tract of the Rat Flea, Xenopsylla cheopis, Following Blood Feeding and Infection with Yersinia pestis.</title>
        <authorList>
            <person name="Bland D.M."/>
            <person name="Martens C.A."/>
            <person name="Virtaneva K."/>
            <person name="Kanakabandi K."/>
            <person name="Long D."/>
            <person name="Rosenke R."/>
            <person name="Saturday G.A."/>
            <person name="Hoyt F.H."/>
            <person name="Bruno D.P."/>
            <person name="Ribeiro J.M.C."/>
            <person name="Hinnebusch J."/>
        </authorList>
    </citation>
    <scope>NUCLEOTIDE SEQUENCE</scope>
</reference>
<keyword evidence="3" id="KW-0804">Transcription</keyword>
<organism evidence="6">
    <name type="scientific">Xenopsylla cheopis</name>
    <name type="common">Oriental rat flea</name>
    <name type="synonym">Pulex cheopis</name>
    <dbReference type="NCBI Taxonomy" id="163159"/>
    <lineage>
        <taxon>Eukaryota</taxon>
        <taxon>Metazoa</taxon>
        <taxon>Ecdysozoa</taxon>
        <taxon>Arthropoda</taxon>
        <taxon>Hexapoda</taxon>
        <taxon>Insecta</taxon>
        <taxon>Pterygota</taxon>
        <taxon>Neoptera</taxon>
        <taxon>Endopterygota</taxon>
        <taxon>Siphonaptera</taxon>
        <taxon>Pulicidae</taxon>
        <taxon>Xenopsyllinae</taxon>
        <taxon>Xenopsylla</taxon>
    </lineage>
</organism>
<comment type="similarity">
    <text evidence="1">Belongs to the CNOT2/3/5 family.</text>
</comment>
<dbReference type="AlphaFoldDB" id="A0A6M2DVU8"/>
<dbReference type="EMBL" id="GIIL01006024">
    <property type="protein sequence ID" value="NOV49750.1"/>
    <property type="molecule type" value="Transcribed_RNA"/>
</dbReference>
<dbReference type="InterPro" id="IPR040168">
    <property type="entry name" value="Not2/3/5"/>
</dbReference>
<name>A0A6M2DVU8_XENCH</name>
<feature type="region of interest" description="Disordered" evidence="4">
    <location>
        <begin position="31"/>
        <end position="59"/>
    </location>
</feature>
<sequence length="443" mass="47890">MANLNFQQPPRSITVGSLVARGVGAFGTSSGHITPTSGIFQPGSSSFGQSQPPQLSPNRNVGLVGHQSVSGRASIFGQRTYADRRSIPAVGNANPMSTMGSFMGTARGGVASGRGFHSVFGGPAGDASTPPLLDLSEFPSLGRNGQGDQVHQPAAAGVKPYVGMVKQPTNEQAEFQMSSEDFPALPGTQSREATSSGVSTGSIDKLTNTNSNNVAGGLDLSQQMAAVTSGPGLMNNSDKVAKRGIQTSPSGKVRNIPSSMVNNQFGMVGLLTFIRAAETEDPNLVSLALGQDLTALGLNLNSPENLYVNFDGPWAETPCRPQDIDYHVPPEYLINMTIRDKLAPLKLTRYKEDLLFYMFYSNLGDLLQLAAATELYNREWRYHIEEKVWITQAPGVGIIEKFSTYERGTYYYFDAQSWRKVPKEFHLDYNKLEGRPHMPTSQV</sequence>
<dbReference type="Pfam" id="PF04153">
    <property type="entry name" value="NOT2_3_5_C"/>
    <property type="match status" value="1"/>
</dbReference>
<dbReference type="Gene3D" id="2.30.30.1020">
    <property type="entry name" value="CCR4-NOT complex subunit 2/3/5, C-terminal domain"/>
    <property type="match status" value="1"/>
</dbReference>
<feature type="domain" description="NOT2/NOT3/NOT5 C-terminal" evidence="5">
    <location>
        <begin position="309"/>
        <end position="432"/>
    </location>
</feature>
<dbReference type="InterPro" id="IPR007282">
    <property type="entry name" value="NOT2/3/5_C"/>
</dbReference>
<feature type="region of interest" description="Disordered" evidence="4">
    <location>
        <begin position="181"/>
        <end position="207"/>
    </location>
</feature>
<feature type="compositionally biased region" description="Polar residues" evidence="4">
    <location>
        <begin position="187"/>
        <end position="207"/>
    </location>
</feature>
<dbReference type="GO" id="GO:2000036">
    <property type="term" value="P:regulation of stem cell population maintenance"/>
    <property type="evidence" value="ECO:0007669"/>
    <property type="project" value="UniProtKB-ARBA"/>
</dbReference>
<evidence type="ECO:0000256" key="3">
    <source>
        <dbReference type="ARBA" id="ARBA00023163"/>
    </source>
</evidence>
<evidence type="ECO:0000256" key="1">
    <source>
        <dbReference type="ARBA" id="ARBA00007682"/>
    </source>
</evidence>
<feature type="compositionally biased region" description="Low complexity" evidence="4">
    <location>
        <begin position="37"/>
        <end position="57"/>
    </location>
</feature>
<dbReference type="FunFam" id="2.30.30.1020:FF:000005">
    <property type="entry name" value="Regena, isoform C"/>
    <property type="match status" value="1"/>
</dbReference>
<evidence type="ECO:0000256" key="2">
    <source>
        <dbReference type="ARBA" id="ARBA00023015"/>
    </source>
</evidence>
<evidence type="ECO:0000256" key="4">
    <source>
        <dbReference type="SAM" id="MobiDB-lite"/>
    </source>
</evidence>